<dbReference type="EMBL" id="AP035785">
    <property type="protein sequence ID" value="BFO70112.1"/>
    <property type="molecule type" value="Genomic_DNA"/>
</dbReference>
<sequence>MKIRQAQPQDLDTVMALIDEGRKIMRSSGNLNQWDDNHPSRQQIIDDIDHHHCYLMADEQGLDVATFAFIPGPDSTYTYIEDGHWTDDTSDYYVVHRVASLPQVHGVFRTIMDYCFTQTDNVRIDTHRDNAIMQHTILKYGFTYCGIIHLENGDPRLAYQLKRYLR</sequence>
<gene>
    <name evidence="1" type="ORF">GTC17253_00780</name>
</gene>
<dbReference type="Gene3D" id="3.40.630.30">
    <property type="match status" value="1"/>
</dbReference>
<dbReference type="InterPro" id="IPR016181">
    <property type="entry name" value="Acyl_CoA_acyltransferase"/>
</dbReference>
<accession>A0AB33INY7</accession>
<dbReference type="AlphaFoldDB" id="A0AB33INY7"/>
<name>A0AB33INY7_9BACT</name>
<evidence type="ECO:0000313" key="1">
    <source>
        <dbReference type="EMBL" id="BFO70112.1"/>
    </source>
</evidence>
<protein>
    <submittedName>
        <fullName evidence="1">GNAT family N-acetyltransferase</fullName>
    </submittedName>
</protein>
<reference evidence="1" key="1">
    <citation type="submission" date="2024-07" db="EMBL/GenBank/DDBJ databases">
        <title>Complete genome sequence of Prevotella sp. YM-2024 GTC17253.</title>
        <authorList>
            <person name="Hayashi M."/>
            <person name="Muto Y."/>
            <person name="Tanaka K."/>
            <person name="Niwa H."/>
        </authorList>
    </citation>
    <scope>NUCLEOTIDE SEQUENCE</scope>
    <source>
        <strain evidence="1">GTC17253</strain>
    </source>
</reference>
<dbReference type="SUPFAM" id="SSF55729">
    <property type="entry name" value="Acyl-CoA N-acyltransferases (Nat)"/>
    <property type="match status" value="1"/>
</dbReference>
<organism evidence="1">
    <name type="scientific">Prevotella sp. GTC17253</name>
    <dbReference type="NCBI Taxonomy" id="3236793"/>
    <lineage>
        <taxon>Bacteria</taxon>
        <taxon>Pseudomonadati</taxon>
        <taxon>Bacteroidota</taxon>
        <taxon>Bacteroidia</taxon>
        <taxon>Bacteroidales</taxon>
        <taxon>Prevotellaceae</taxon>
        <taxon>Prevotella</taxon>
    </lineage>
</organism>
<proteinExistence type="predicted"/>